<feature type="region of interest" description="Disordered" evidence="4">
    <location>
        <begin position="107"/>
        <end position="146"/>
    </location>
</feature>
<comment type="subcellular location">
    <subcellularLocation>
        <location evidence="3">Cytoplasm</location>
    </subcellularLocation>
</comment>
<name>A0A1R4JK81_9ACTN</name>
<dbReference type="STRING" id="1255658.FM114_07925"/>
<dbReference type="InterPro" id="IPR036461">
    <property type="entry name" value="Urease_betasu_sf"/>
</dbReference>
<dbReference type="PANTHER" id="PTHR33569:SF1">
    <property type="entry name" value="UREASE"/>
    <property type="match status" value="1"/>
</dbReference>
<dbReference type="GO" id="GO:0009039">
    <property type="term" value="F:urease activity"/>
    <property type="evidence" value="ECO:0007669"/>
    <property type="project" value="UniProtKB-UniRule"/>
</dbReference>
<dbReference type="GO" id="GO:0043419">
    <property type="term" value="P:urea catabolic process"/>
    <property type="evidence" value="ECO:0007669"/>
    <property type="project" value="UniProtKB-UniRule"/>
</dbReference>
<dbReference type="OrthoDB" id="9797217at2"/>
<dbReference type="SUPFAM" id="SSF51278">
    <property type="entry name" value="Urease, beta-subunit"/>
    <property type="match status" value="1"/>
</dbReference>
<dbReference type="AlphaFoldDB" id="A0A1R4JK81"/>
<dbReference type="NCBIfam" id="TIGR00192">
    <property type="entry name" value="urease_beta"/>
    <property type="match status" value="1"/>
</dbReference>
<dbReference type="EC" id="3.5.1.5" evidence="3"/>
<evidence type="ECO:0000256" key="3">
    <source>
        <dbReference type="HAMAP-Rule" id="MF_01954"/>
    </source>
</evidence>
<accession>A0A1R4JK81</accession>
<dbReference type="Pfam" id="PF00699">
    <property type="entry name" value="Urease_beta"/>
    <property type="match status" value="1"/>
</dbReference>
<evidence type="ECO:0000313" key="5">
    <source>
        <dbReference type="EMBL" id="SJN32183.1"/>
    </source>
</evidence>
<evidence type="ECO:0000256" key="4">
    <source>
        <dbReference type="SAM" id="MobiDB-lite"/>
    </source>
</evidence>
<dbReference type="PANTHER" id="PTHR33569">
    <property type="entry name" value="UREASE"/>
    <property type="match status" value="1"/>
</dbReference>
<dbReference type="Proteomes" id="UP000188342">
    <property type="component" value="Unassembled WGS sequence"/>
</dbReference>
<comment type="catalytic activity">
    <reaction evidence="2 3">
        <text>urea + 2 H2O + H(+) = hydrogencarbonate + 2 NH4(+)</text>
        <dbReference type="Rhea" id="RHEA:20557"/>
        <dbReference type="ChEBI" id="CHEBI:15377"/>
        <dbReference type="ChEBI" id="CHEBI:15378"/>
        <dbReference type="ChEBI" id="CHEBI:16199"/>
        <dbReference type="ChEBI" id="CHEBI:17544"/>
        <dbReference type="ChEBI" id="CHEBI:28938"/>
        <dbReference type="EC" id="3.5.1.5"/>
    </reaction>
</comment>
<dbReference type="InterPro" id="IPR002019">
    <property type="entry name" value="Urease_beta-like"/>
</dbReference>
<comment type="similarity">
    <text evidence="3">Belongs to the urease beta subunit family.</text>
</comment>
<evidence type="ECO:0000313" key="6">
    <source>
        <dbReference type="Proteomes" id="UP000188342"/>
    </source>
</evidence>
<evidence type="ECO:0000256" key="2">
    <source>
        <dbReference type="ARBA" id="ARBA00047778"/>
    </source>
</evidence>
<dbReference type="HAMAP" id="MF_01954">
    <property type="entry name" value="Urease_beta"/>
    <property type="match status" value="1"/>
</dbReference>
<keyword evidence="1 3" id="KW-0378">Hydrolase</keyword>
<protein>
    <recommendedName>
        <fullName evidence="3">Urease subunit beta</fullName>
        <ecNumber evidence="3">3.5.1.5</ecNumber>
    </recommendedName>
    <alternativeName>
        <fullName evidence="3">Urea amidohydrolase subunit beta</fullName>
    </alternativeName>
</protein>
<dbReference type="InterPro" id="IPR050069">
    <property type="entry name" value="Urease_subunit"/>
</dbReference>
<dbReference type="GO" id="GO:0035550">
    <property type="term" value="C:urease complex"/>
    <property type="evidence" value="ECO:0007669"/>
    <property type="project" value="InterPro"/>
</dbReference>
<sequence>MIPGEYKLASEPVVCNKDRETLTLEVLNRGDRPVQVGSHFHFAEANRALDFDRSRALGFRLDIPAGTAVRLEPGDVRTVRLVALGGDRTVFGFRDLVDGPLESRTSADFDAAHAGELTPPRSRSAAGDAPEPLKSRAADDYSNQSR</sequence>
<keyword evidence="6" id="KW-1185">Reference proteome</keyword>
<dbReference type="EMBL" id="FUKQ01000032">
    <property type="protein sequence ID" value="SJN32183.1"/>
    <property type="molecule type" value="Genomic_DNA"/>
</dbReference>
<dbReference type="NCBIfam" id="NF009682">
    <property type="entry name" value="PRK13203.1"/>
    <property type="match status" value="1"/>
</dbReference>
<keyword evidence="3" id="KW-0963">Cytoplasm</keyword>
<dbReference type="FunFam" id="2.10.150.10:FF:000001">
    <property type="entry name" value="Urease subunit beta"/>
    <property type="match status" value="1"/>
</dbReference>
<proteinExistence type="inferred from homology"/>
<dbReference type="CDD" id="cd00407">
    <property type="entry name" value="Urease_beta"/>
    <property type="match status" value="1"/>
</dbReference>
<gene>
    <name evidence="3" type="primary">ureB</name>
    <name evidence="5" type="ORF">FM114_07925</name>
</gene>
<comment type="subunit">
    <text evidence="3">Heterotrimer of UreA (gamma), UreB (beta) and UreC (alpha) subunits. Three heterotrimers associate to form the active enzyme.</text>
</comment>
<dbReference type="UniPathway" id="UPA00258">
    <property type="reaction ID" value="UER00370"/>
</dbReference>
<evidence type="ECO:0000256" key="1">
    <source>
        <dbReference type="ARBA" id="ARBA00022801"/>
    </source>
</evidence>
<dbReference type="Gene3D" id="2.10.150.10">
    <property type="entry name" value="Urease, beta subunit"/>
    <property type="match status" value="1"/>
</dbReference>
<reference evidence="5 6" key="1">
    <citation type="submission" date="2017-02" db="EMBL/GenBank/DDBJ databases">
        <authorList>
            <person name="Peterson S.W."/>
        </authorList>
    </citation>
    <scope>NUCLEOTIDE SEQUENCE [LARGE SCALE GENOMIC DNA]</scope>
    <source>
        <strain evidence="5 6">LSP_Lj1</strain>
    </source>
</reference>
<comment type="pathway">
    <text evidence="3">Nitrogen metabolism; urea degradation; CO(2) and NH(3) from urea (urease route): step 1/1.</text>
</comment>
<organism evidence="5 6">
    <name type="scientific">Luteococcus japonicus LSP_Lj1</name>
    <dbReference type="NCBI Taxonomy" id="1255658"/>
    <lineage>
        <taxon>Bacteria</taxon>
        <taxon>Bacillati</taxon>
        <taxon>Actinomycetota</taxon>
        <taxon>Actinomycetes</taxon>
        <taxon>Propionibacteriales</taxon>
        <taxon>Propionibacteriaceae</taxon>
        <taxon>Luteococcus</taxon>
    </lineage>
</organism>